<organism evidence="1 2">
    <name type="scientific">Monilinia laxa</name>
    <name type="common">Brown rot fungus</name>
    <name type="synonym">Sclerotinia laxa</name>
    <dbReference type="NCBI Taxonomy" id="61186"/>
    <lineage>
        <taxon>Eukaryota</taxon>
        <taxon>Fungi</taxon>
        <taxon>Dikarya</taxon>
        <taxon>Ascomycota</taxon>
        <taxon>Pezizomycotina</taxon>
        <taxon>Leotiomycetes</taxon>
        <taxon>Helotiales</taxon>
        <taxon>Sclerotiniaceae</taxon>
        <taxon>Monilinia</taxon>
    </lineage>
</organism>
<reference evidence="1 2" key="1">
    <citation type="submission" date="2019-06" db="EMBL/GenBank/DDBJ databases">
        <title>Genome Sequence of the Brown Rot Fungal Pathogen Monilinia laxa.</title>
        <authorList>
            <person name="De Miccolis Angelini R.M."/>
            <person name="Landi L."/>
            <person name="Abate D."/>
            <person name="Pollastro S."/>
            <person name="Romanazzi G."/>
            <person name="Faretra F."/>
        </authorList>
    </citation>
    <scope>NUCLEOTIDE SEQUENCE [LARGE SCALE GENOMIC DNA]</scope>
    <source>
        <strain evidence="1 2">Mlax316</strain>
    </source>
</reference>
<name>A0A5N6K8R7_MONLA</name>
<protein>
    <submittedName>
        <fullName evidence="1">Uncharacterized protein</fullName>
    </submittedName>
</protein>
<evidence type="ECO:0000313" key="2">
    <source>
        <dbReference type="Proteomes" id="UP000326757"/>
    </source>
</evidence>
<sequence length="77" mass="8643">MFPITNFIFGILLRTCCIERERFTICSLNTSYFLVKGKAFYILGGYDSGVSGYGGAGAHAFDFKYPVFTFELSHYGD</sequence>
<dbReference type="EMBL" id="VIGI01000006">
    <property type="protein sequence ID" value="KAB8299114.1"/>
    <property type="molecule type" value="Genomic_DNA"/>
</dbReference>
<evidence type="ECO:0000313" key="1">
    <source>
        <dbReference type="EMBL" id="KAB8299114.1"/>
    </source>
</evidence>
<comment type="caution">
    <text evidence="1">The sequence shown here is derived from an EMBL/GenBank/DDBJ whole genome shotgun (WGS) entry which is preliminary data.</text>
</comment>
<proteinExistence type="predicted"/>
<dbReference type="Proteomes" id="UP000326757">
    <property type="component" value="Unassembled WGS sequence"/>
</dbReference>
<keyword evidence="2" id="KW-1185">Reference proteome</keyword>
<accession>A0A5N6K8R7</accession>
<dbReference type="AlphaFoldDB" id="A0A5N6K8R7"/>
<gene>
    <name evidence="1" type="ORF">EYC80_001227</name>
</gene>